<dbReference type="EMBL" id="JAKGSG010000065">
    <property type="protein sequence ID" value="MCF4123624.1"/>
    <property type="molecule type" value="Genomic_DNA"/>
</dbReference>
<dbReference type="GO" id="GO:0004497">
    <property type="term" value="F:monooxygenase activity"/>
    <property type="evidence" value="ECO:0007669"/>
    <property type="project" value="UniProtKB-ARBA"/>
</dbReference>
<evidence type="ECO:0000313" key="8">
    <source>
        <dbReference type="Proteomes" id="UP001165405"/>
    </source>
</evidence>
<dbReference type="InterPro" id="IPR006076">
    <property type="entry name" value="FAD-dep_OxRdtase"/>
</dbReference>
<dbReference type="PANTHER" id="PTHR13847:SF274">
    <property type="entry name" value="RIESKE 2FE-2S IRON-SULFUR PROTEIN YHFW-RELATED"/>
    <property type="match status" value="1"/>
</dbReference>
<dbReference type="Gene3D" id="3.30.9.10">
    <property type="entry name" value="D-Amino Acid Oxidase, subunit A, domain 2"/>
    <property type="match status" value="1"/>
</dbReference>
<dbReference type="Pfam" id="PF01266">
    <property type="entry name" value="DAO"/>
    <property type="match status" value="1"/>
</dbReference>
<dbReference type="PANTHER" id="PTHR13847">
    <property type="entry name" value="SARCOSINE DEHYDROGENASE-RELATED"/>
    <property type="match status" value="1"/>
</dbReference>
<dbReference type="InterPro" id="IPR017941">
    <property type="entry name" value="Rieske_2Fe-2S"/>
</dbReference>
<keyword evidence="2" id="KW-0479">Metal-binding</keyword>
<comment type="caution">
    <text evidence="7">The sequence shown here is derived from an EMBL/GenBank/DDBJ whole genome shotgun (WGS) entry which is preliminary data.</text>
</comment>
<dbReference type="SUPFAM" id="SSF50022">
    <property type="entry name" value="ISP domain"/>
    <property type="match status" value="1"/>
</dbReference>
<keyword evidence="8" id="KW-1185">Reference proteome</keyword>
<organism evidence="7 8">
    <name type="scientific">Antribacter soli</name>
    <dbReference type="NCBI Taxonomy" id="2910976"/>
    <lineage>
        <taxon>Bacteria</taxon>
        <taxon>Bacillati</taxon>
        <taxon>Actinomycetota</taxon>
        <taxon>Actinomycetes</taxon>
        <taxon>Micrococcales</taxon>
        <taxon>Promicromonosporaceae</taxon>
        <taxon>Antribacter</taxon>
    </lineage>
</organism>
<dbReference type="SUPFAM" id="SSF51905">
    <property type="entry name" value="FAD/NAD(P)-binding domain"/>
    <property type="match status" value="1"/>
</dbReference>
<dbReference type="RefSeq" id="WP_236091375.1">
    <property type="nucleotide sequence ID" value="NZ_JAKGSG010000065.1"/>
</dbReference>
<dbReference type="Gene3D" id="3.50.50.60">
    <property type="entry name" value="FAD/NAD(P)-binding domain"/>
    <property type="match status" value="1"/>
</dbReference>
<proteinExistence type="predicted"/>
<gene>
    <name evidence="7" type="ORF">L1785_21920</name>
</gene>
<evidence type="ECO:0000256" key="2">
    <source>
        <dbReference type="ARBA" id="ARBA00022723"/>
    </source>
</evidence>
<keyword evidence="3" id="KW-0408">Iron</keyword>
<feature type="domain" description="Rieske" evidence="6">
    <location>
        <begin position="396"/>
        <end position="483"/>
    </location>
</feature>
<dbReference type="InterPro" id="IPR036188">
    <property type="entry name" value="FAD/NAD-bd_sf"/>
</dbReference>
<evidence type="ECO:0000313" key="7">
    <source>
        <dbReference type="EMBL" id="MCF4123624.1"/>
    </source>
</evidence>
<reference evidence="7" key="1">
    <citation type="submission" date="2022-01" db="EMBL/GenBank/DDBJ databases">
        <title>Antribacter sp. nov., isolated from Guizhou of China.</title>
        <authorList>
            <person name="Chengliang C."/>
            <person name="Ya Z."/>
        </authorList>
    </citation>
    <scope>NUCLEOTIDE SEQUENCE</scope>
    <source>
        <strain evidence="7">KLBMP 9083</strain>
    </source>
</reference>
<dbReference type="AlphaFoldDB" id="A0AA41QKA8"/>
<feature type="compositionally biased region" description="Pro residues" evidence="5">
    <location>
        <begin position="7"/>
        <end position="25"/>
    </location>
</feature>
<name>A0AA41QKA8_9MICO</name>
<evidence type="ECO:0000256" key="3">
    <source>
        <dbReference type="ARBA" id="ARBA00023004"/>
    </source>
</evidence>
<dbReference type="Gene3D" id="2.102.10.10">
    <property type="entry name" value="Rieske [2Fe-2S] iron-sulphur domain"/>
    <property type="match status" value="1"/>
</dbReference>
<dbReference type="Proteomes" id="UP001165405">
    <property type="component" value="Unassembled WGS sequence"/>
</dbReference>
<dbReference type="InterPro" id="IPR036922">
    <property type="entry name" value="Rieske_2Fe-2S_sf"/>
</dbReference>
<dbReference type="GO" id="GO:0005737">
    <property type="term" value="C:cytoplasm"/>
    <property type="evidence" value="ECO:0007669"/>
    <property type="project" value="TreeGrafter"/>
</dbReference>
<keyword evidence="1" id="KW-0001">2Fe-2S</keyword>
<dbReference type="GO" id="GO:0046872">
    <property type="term" value="F:metal ion binding"/>
    <property type="evidence" value="ECO:0007669"/>
    <property type="project" value="UniProtKB-KW"/>
</dbReference>
<evidence type="ECO:0000256" key="1">
    <source>
        <dbReference type="ARBA" id="ARBA00022714"/>
    </source>
</evidence>
<feature type="region of interest" description="Disordered" evidence="5">
    <location>
        <begin position="1"/>
        <end position="31"/>
    </location>
</feature>
<protein>
    <submittedName>
        <fullName evidence="7">FAD-dependent oxidoreductase</fullName>
    </submittedName>
</protein>
<evidence type="ECO:0000259" key="6">
    <source>
        <dbReference type="PROSITE" id="PS51296"/>
    </source>
</evidence>
<evidence type="ECO:0000256" key="4">
    <source>
        <dbReference type="ARBA" id="ARBA00023014"/>
    </source>
</evidence>
<accession>A0AA41QKA8</accession>
<evidence type="ECO:0000256" key="5">
    <source>
        <dbReference type="SAM" id="MobiDB-lite"/>
    </source>
</evidence>
<keyword evidence="4" id="KW-0411">Iron-sulfur</keyword>
<sequence>MSTTAAPPAPTAAPEAMAPPEPAPEPAGLYEPGPLRADVVVVGGGMTGTVTALLLAEGGADVVVLDARPARTTATARSTGKLTVLQGTRLARVARHGDEVLASYVAAGFAGIGWLRRALGDLGVVVENRDDLTVAGTPEQVEPVDAVLQACARIGLAAEWEDDPPVPSPAFGAVRLPGQAQVDPMAALTALRRLLRTRGVPVHDGVRVREVRRTPSGVALRTSRGTVRAGHVVLATGVPPGVYGGLVLRLEAHRSYLTSWELAPGAALPDGFAMTMSITAGEPVRSLRTAGDLLVVGGEGHVVGREPDPRARLDTLDAWTRRHFPVATRRHAWAAQDYATDTGLPFIGAALPGDDRVLVATGYAKWGLVTAAAAGITLSGRLLGVPVDWEPVLEPWARLPRPRQASARTLSRQVAGWAQAASRPTGRAPVEGAARVSRVCPHFGGVVAWNELEKSWDCPVHGSRFGPDGVLCEGPATKDLSPA</sequence>
<dbReference type="PROSITE" id="PS51296">
    <property type="entry name" value="RIESKE"/>
    <property type="match status" value="1"/>
</dbReference>
<dbReference type="GO" id="GO:0016705">
    <property type="term" value="F:oxidoreductase activity, acting on paired donors, with incorporation or reduction of molecular oxygen"/>
    <property type="evidence" value="ECO:0007669"/>
    <property type="project" value="UniProtKB-ARBA"/>
</dbReference>
<dbReference type="GO" id="GO:0051537">
    <property type="term" value="F:2 iron, 2 sulfur cluster binding"/>
    <property type="evidence" value="ECO:0007669"/>
    <property type="project" value="UniProtKB-KW"/>
</dbReference>